<name>A0A9X3D830_9ACTN</name>
<proteinExistence type="predicted"/>
<sequence length="279" mass="31064">MEVVSSGKPFLILCLDRTYARYLTLVQATGTAPLADADDSNLVTTLSMVEREYQGTIIQFPESGFREQLRRQLGRLLQLGLGLIEQQSRRAFLLKMSSDPSALSTQQIQWAVDLAGDDLAEKTSRKSAISALAELSAATEELATDLLGSAEQGVQRLAFDRLVDLYTTRPPDPEFLRNAVEIANRSTDVGLGRRLIQSLFEMDIAQAFVALESLDLSDVGLRSRITDQLELYERQILDDGLVAEALALAERCQTESRSPRWQQRLKAFVARHTEQAEDC</sequence>
<evidence type="ECO:0000313" key="2">
    <source>
        <dbReference type="Proteomes" id="UP001143347"/>
    </source>
</evidence>
<organism evidence="1 2">
    <name type="scientific">Gordonia aquimaris</name>
    <dbReference type="NCBI Taxonomy" id="2984863"/>
    <lineage>
        <taxon>Bacteria</taxon>
        <taxon>Bacillati</taxon>
        <taxon>Actinomycetota</taxon>
        <taxon>Actinomycetes</taxon>
        <taxon>Mycobacteriales</taxon>
        <taxon>Gordoniaceae</taxon>
        <taxon>Gordonia</taxon>
    </lineage>
</organism>
<comment type="caution">
    <text evidence="1">The sequence shown here is derived from an EMBL/GenBank/DDBJ whole genome shotgun (WGS) entry which is preliminary data.</text>
</comment>
<dbReference type="EMBL" id="JAPKFM010000034">
    <property type="protein sequence ID" value="MCX2966843.1"/>
    <property type="molecule type" value="Genomic_DNA"/>
</dbReference>
<evidence type="ECO:0000313" key="1">
    <source>
        <dbReference type="EMBL" id="MCX2966843.1"/>
    </source>
</evidence>
<protein>
    <submittedName>
        <fullName evidence="1">Uncharacterized protein</fullName>
    </submittedName>
</protein>
<reference evidence="1" key="1">
    <citation type="submission" date="2022-10" db="EMBL/GenBank/DDBJ databases">
        <title>WGS of marine actinomycetes from Thailand.</title>
        <authorList>
            <person name="Thawai C."/>
        </authorList>
    </citation>
    <scope>NUCLEOTIDE SEQUENCE</scope>
    <source>
        <strain evidence="1">SW21</strain>
    </source>
</reference>
<dbReference type="RefSeq" id="WP_266063590.1">
    <property type="nucleotide sequence ID" value="NZ_JAPKFM010000034.1"/>
</dbReference>
<gene>
    <name evidence="1" type="ORF">OSB52_22465</name>
</gene>
<dbReference type="Proteomes" id="UP001143347">
    <property type="component" value="Unassembled WGS sequence"/>
</dbReference>
<keyword evidence="2" id="KW-1185">Reference proteome</keyword>
<dbReference type="AlphaFoldDB" id="A0A9X3D830"/>
<accession>A0A9X3D830</accession>